<evidence type="ECO:0000313" key="3">
    <source>
        <dbReference type="Proteomes" id="UP000055024"/>
    </source>
</evidence>
<dbReference type="EMBL" id="JYDP01000050">
    <property type="protein sequence ID" value="KRZ11393.1"/>
    <property type="molecule type" value="Genomic_DNA"/>
</dbReference>
<evidence type="ECO:0000256" key="1">
    <source>
        <dbReference type="SAM" id="Phobius"/>
    </source>
</evidence>
<evidence type="ECO:0000313" key="2">
    <source>
        <dbReference type="EMBL" id="KRZ11393.1"/>
    </source>
</evidence>
<organism evidence="2 3">
    <name type="scientific">Trichinella zimbabwensis</name>
    <dbReference type="NCBI Taxonomy" id="268475"/>
    <lineage>
        <taxon>Eukaryota</taxon>
        <taxon>Metazoa</taxon>
        <taxon>Ecdysozoa</taxon>
        <taxon>Nematoda</taxon>
        <taxon>Enoplea</taxon>
        <taxon>Dorylaimia</taxon>
        <taxon>Trichinellida</taxon>
        <taxon>Trichinellidae</taxon>
        <taxon>Trichinella</taxon>
    </lineage>
</organism>
<dbReference type="Proteomes" id="UP000055024">
    <property type="component" value="Unassembled WGS sequence"/>
</dbReference>
<keyword evidence="1" id="KW-0812">Transmembrane</keyword>
<name>A0A0V1HLX7_9BILA</name>
<protein>
    <submittedName>
        <fullName evidence="2">Uncharacterized protein</fullName>
    </submittedName>
</protein>
<comment type="caution">
    <text evidence="2">The sequence shown here is derived from an EMBL/GenBank/DDBJ whole genome shotgun (WGS) entry which is preliminary data.</text>
</comment>
<keyword evidence="1" id="KW-0472">Membrane</keyword>
<proteinExistence type="predicted"/>
<keyword evidence="3" id="KW-1185">Reference proteome</keyword>
<reference evidence="2 3" key="1">
    <citation type="submission" date="2015-01" db="EMBL/GenBank/DDBJ databases">
        <title>Evolution of Trichinella species and genotypes.</title>
        <authorList>
            <person name="Korhonen P.K."/>
            <person name="Edoardo P."/>
            <person name="Giuseppe L.R."/>
            <person name="Gasser R.B."/>
        </authorList>
    </citation>
    <scope>NUCLEOTIDE SEQUENCE [LARGE SCALE GENOMIC DNA]</scope>
    <source>
        <strain evidence="2">ISS1029</strain>
    </source>
</reference>
<keyword evidence="1" id="KW-1133">Transmembrane helix</keyword>
<dbReference type="AlphaFoldDB" id="A0A0V1HLX7"/>
<gene>
    <name evidence="2" type="ORF">T11_737</name>
</gene>
<sequence>MNRTVLGCLPSVKNTQEEASTFNEVDYGWRIQTTGNLQLYHSDSIILLAIPNVAKTLFMSFIMNHLILFLSKGNKNKICGCNSPFWLMTPVIFKSKRKKNRKCRADHEPPHRNTQLRLQAHFDLMISGGVR</sequence>
<accession>A0A0V1HLX7</accession>
<feature type="transmembrane region" description="Helical" evidence="1">
    <location>
        <begin position="45"/>
        <end position="70"/>
    </location>
</feature>